<evidence type="ECO:0008006" key="4">
    <source>
        <dbReference type="Google" id="ProtNLM"/>
    </source>
</evidence>
<reference evidence="2 3" key="1">
    <citation type="submission" date="2018-12" db="EMBL/GenBank/DDBJ databases">
        <authorList>
            <person name="Li S."/>
            <person name="Yang R."/>
            <person name="Chen G."/>
            <person name="Zou L."/>
            <person name="Zhang C."/>
            <person name="Chen Y."/>
            <person name="Liu Z."/>
            <person name="Li Y."/>
            <person name="Yan Y."/>
            <person name="Huang M."/>
            <person name="Chen T."/>
        </authorList>
    </citation>
    <scope>NUCLEOTIDE SEQUENCE [LARGE SCALE GENOMIC DNA]</scope>
    <source>
        <strain evidence="2 3">1257</strain>
    </source>
</reference>
<dbReference type="EMBL" id="CP034338">
    <property type="protein sequence ID" value="AZL70926.1"/>
    <property type="molecule type" value="Genomic_DNA"/>
</dbReference>
<keyword evidence="1" id="KW-1133">Transmembrane helix</keyword>
<protein>
    <recommendedName>
        <fullName evidence="4">MFS transporter permease</fullName>
    </recommendedName>
</protein>
<evidence type="ECO:0000313" key="3">
    <source>
        <dbReference type="Proteomes" id="UP000268230"/>
    </source>
</evidence>
<dbReference type="OrthoDB" id="8750132at2"/>
<proteinExistence type="predicted"/>
<keyword evidence="1" id="KW-0472">Membrane</keyword>
<dbReference type="Proteomes" id="UP000268230">
    <property type="component" value="Chromosome"/>
</dbReference>
<feature type="transmembrane region" description="Helical" evidence="1">
    <location>
        <begin position="91"/>
        <end position="110"/>
    </location>
</feature>
<accession>A0A3S8URQ6</accession>
<dbReference type="KEGG" id="pory:EJA05_25710"/>
<name>A0A3S8URQ6_9PSED</name>
<feature type="transmembrane region" description="Helical" evidence="1">
    <location>
        <begin position="23"/>
        <end position="42"/>
    </location>
</feature>
<dbReference type="AlphaFoldDB" id="A0A3S8URQ6"/>
<gene>
    <name evidence="2" type="ORF">EJA05_25710</name>
</gene>
<feature type="transmembrane region" description="Helical" evidence="1">
    <location>
        <begin position="116"/>
        <end position="134"/>
    </location>
</feature>
<feature type="transmembrane region" description="Helical" evidence="1">
    <location>
        <begin position="54"/>
        <end position="71"/>
    </location>
</feature>
<feature type="transmembrane region" description="Helical" evidence="1">
    <location>
        <begin position="167"/>
        <end position="193"/>
    </location>
</feature>
<evidence type="ECO:0000256" key="1">
    <source>
        <dbReference type="SAM" id="Phobius"/>
    </source>
</evidence>
<evidence type="ECO:0000313" key="2">
    <source>
        <dbReference type="EMBL" id="AZL70926.1"/>
    </source>
</evidence>
<sequence length="194" mass="22292">MPDEKFAHNMRPAGYFVVSPKKLALMSFFSLGLYWWFCFHRHWVHQRCATGDRIWPLARAFFLIFYLYPLIRRLDRDLVRAGLGQRWSPAALFLLYLAVMICQIGSGLMVDAIDPLWFLPFAIGAYALLIWVEVKLQQAANLLAGDPQGAQNSRMSWANWIWMTPGLLLWGVVVLSITVSLSLTLLLAVISWFQ</sequence>
<organism evidence="2 3">
    <name type="scientific">Pseudomonas entomophila</name>
    <dbReference type="NCBI Taxonomy" id="312306"/>
    <lineage>
        <taxon>Bacteria</taxon>
        <taxon>Pseudomonadati</taxon>
        <taxon>Pseudomonadota</taxon>
        <taxon>Gammaproteobacteria</taxon>
        <taxon>Pseudomonadales</taxon>
        <taxon>Pseudomonadaceae</taxon>
        <taxon>Pseudomonas</taxon>
    </lineage>
</organism>
<keyword evidence="1" id="KW-0812">Transmembrane</keyword>